<evidence type="ECO:0000256" key="2">
    <source>
        <dbReference type="ARBA" id="ARBA00023315"/>
    </source>
</evidence>
<dbReference type="CDD" id="cd04301">
    <property type="entry name" value="NAT_SF"/>
    <property type="match status" value="1"/>
</dbReference>
<dbReference type="Proteomes" id="UP000661112">
    <property type="component" value="Unassembled WGS sequence"/>
</dbReference>
<dbReference type="Gene3D" id="3.40.630.30">
    <property type="match status" value="1"/>
</dbReference>
<dbReference type="PROSITE" id="PS51186">
    <property type="entry name" value="GNAT"/>
    <property type="match status" value="1"/>
</dbReference>
<evidence type="ECO:0000256" key="1">
    <source>
        <dbReference type="ARBA" id="ARBA00022679"/>
    </source>
</evidence>
<proteinExistence type="predicted"/>
<accession>A0ABR8D3A4</accession>
<dbReference type="InterPro" id="IPR050832">
    <property type="entry name" value="Bact_Acetyltransf"/>
</dbReference>
<protein>
    <submittedName>
        <fullName evidence="4">GNAT family N-acetyltransferase</fullName>
    </submittedName>
</protein>
<dbReference type="Pfam" id="PF00583">
    <property type="entry name" value="Acetyltransf_1"/>
    <property type="match status" value="1"/>
</dbReference>
<dbReference type="PANTHER" id="PTHR43877:SF1">
    <property type="entry name" value="ACETYLTRANSFERASE"/>
    <property type="match status" value="1"/>
</dbReference>
<gene>
    <name evidence="4" type="ORF">H6G83_11400</name>
</gene>
<name>A0ABR8D3A4_9NOST</name>
<dbReference type="InterPro" id="IPR016181">
    <property type="entry name" value="Acyl_CoA_acyltransferase"/>
</dbReference>
<keyword evidence="1" id="KW-0808">Transferase</keyword>
<keyword evidence="2" id="KW-0012">Acyltransferase</keyword>
<evidence type="ECO:0000259" key="3">
    <source>
        <dbReference type="PROSITE" id="PS51186"/>
    </source>
</evidence>
<comment type="caution">
    <text evidence="4">The sequence shown here is derived from an EMBL/GenBank/DDBJ whole genome shotgun (WGS) entry which is preliminary data.</text>
</comment>
<dbReference type="InterPro" id="IPR000182">
    <property type="entry name" value="GNAT_dom"/>
</dbReference>
<evidence type="ECO:0000313" key="4">
    <source>
        <dbReference type="EMBL" id="MBD2501199.1"/>
    </source>
</evidence>
<evidence type="ECO:0000313" key="5">
    <source>
        <dbReference type="Proteomes" id="UP000661112"/>
    </source>
</evidence>
<reference evidence="4 5" key="1">
    <citation type="journal article" date="2020" name="ISME J.">
        <title>Comparative genomics reveals insights into cyanobacterial evolution and habitat adaptation.</title>
        <authorList>
            <person name="Chen M.Y."/>
            <person name="Teng W.K."/>
            <person name="Zhao L."/>
            <person name="Hu C.X."/>
            <person name="Zhou Y.K."/>
            <person name="Han B.P."/>
            <person name="Song L.R."/>
            <person name="Shu W.S."/>
        </authorList>
    </citation>
    <scope>NUCLEOTIDE SEQUENCE [LARGE SCALE GENOMIC DNA]</scope>
    <source>
        <strain evidence="4 5">FACHB-119</strain>
    </source>
</reference>
<dbReference type="SUPFAM" id="SSF55729">
    <property type="entry name" value="Acyl-CoA N-acyltransferases (Nat)"/>
    <property type="match status" value="1"/>
</dbReference>
<dbReference type="RefSeq" id="WP_190471496.1">
    <property type="nucleotide sequence ID" value="NZ_JACJSG010000013.1"/>
</dbReference>
<sequence>MASNYQIVEIDAVEATSRISELSEILVDAVTSGSSVSFMMPFTVTEAIAYWQTILSAVAQGDKILLVALVEGRAVGTVQLSLTTPPNQSHRADVAKLLVHRQARGQGIARSLMQRLEEVALRQGRTLLTLDTMTDSIAERLYLSLGYVLVGKIPNYAYFPDGSLGDTSFLYKQLVAKS</sequence>
<feature type="domain" description="N-acetyltransferase" evidence="3">
    <location>
        <begin position="8"/>
        <end position="176"/>
    </location>
</feature>
<organism evidence="4 5">
    <name type="scientific">Anabaena azotica FACHB-119</name>
    <dbReference type="NCBI Taxonomy" id="947527"/>
    <lineage>
        <taxon>Bacteria</taxon>
        <taxon>Bacillati</taxon>
        <taxon>Cyanobacteriota</taxon>
        <taxon>Cyanophyceae</taxon>
        <taxon>Nostocales</taxon>
        <taxon>Nostocaceae</taxon>
        <taxon>Anabaena</taxon>
        <taxon>Anabaena azotica</taxon>
    </lineage>
</organism>
<keyword evidence="5" id="KW-1185">Reference proteome</keyword>
<dbReference type="EMBL" id="JACJSG010000013">
    <property type="protein sequence ID" value="MBD2501199.1"/>
    <property type="molecule type" value="Genomic_DNA"/>
</dbReference>
<dbReference type="PANTHER" id="PTHR43877">
    <property type="entry name" value="AMINOALKYLPHOSPHONATE N-ACETYLTRANSFERASE-RELATED-RELATED"/>
    <property type="match status" value="1"/>
</dbReference>